<reference evidence="2 3" key="1">
    <citation type="submission" date="2020-05" db="EMBL/GenBank/DDBJ databases">
        <title>Identification and distribution of gene clusters putatively required for synthesis of sphingolipid metabolism inhibitors in phylogenetically diverse species of the filamentous fungus Fusarium.</title>
        <authorList>
            <person name="Kim H.-S."/>
            <person name="Busman M."/>
            <person name="Brown D.W."/>
            <person name="Divon H."/>
            <person name="Uhlig S."/>
            <person name="Proctor R.H."/>
        </authorList>
    </citation>
    <scope>NUCLEOTIDE SEQUENCE [LARGE SCALE GENOMIC DNA]</scope>
    <source>
        <strain evidence="2 3">NRRL 20693</strain>
    </source>
</reference>
<evidence type="ECO:0000259" key="1">
    <source>
        <dbReference type="Pfam" id="PF06985"/>
    </source>
</evidence>
<dbReference type="Pfam" id="PF06985">
    <property type="entry name" value="HET"/>
    <property type="match status" value="1"/>
</dbReference>
<evidence type="ECO:0000313" key="3">
    <source>
        <dbReference type="Proteomes" id="UP000567885"/>
    </source>
</evidence>
<evidence type="ECO:0000313" key="2">
    <source>
        <dbReference type="EMBL" id="KAF5657159.1"/>
    </source>
</evidence>
<organism evidence="2 3">
    <name type="scientific">Fusarium heterosporum</name>
    <dbReference type="NCBI Taxonomy" id="42747"/>
    <lineage>
        <taxon>Eukaryota</taxon>
        <taxon>Fungi</taxon>
        <taxon>Dikarya</taxon>
        <taxon>Ascomycota</taxon>
        <taxon>Pezizomycotina</taxon>
        <taxon>Sordariomycetes</taxon>
        <taxon>Hypocreomycetidae</taxon>
        <taxon>Hypocreales</taxon>
        <taxon>Nectriaceae</taxon>
        <taxon>Fusarium</taxon>
        <taxon>Fusarium heterosporum species complex</taxon>
    </lineage>
</organism>
<proteinExistence type="predicted"/>
<dbReference type="AlphaFoldDB" id="A0A8H5SNZ7"/>
<feature type="domain" description="Heterokaryon incompatibility" evidence="1">
    <location>
        <begin position="41"/>
        <end position="198"/>
    </location>
</feature>
<name>A0A8H5SNZ7_FUSHE</name>
<protein>
    <submittedName>
        <fullName evidence="2">Heterokaryon incompatibility protein</fullName>
    </submittedName>
</protein>
<accession>A0A8H5SNZ7</accession>
<keyword evidence="3" id="KW-1185">Reference proteome</keyword>
<sequence length="537" mass="61307">MDTFVIPPNNPRTPRWLLDLKKWEIQPFDQIPRDILESEGYGIVSYTWGYIANFDELATGLPRNVPWDLPTTTKWPLSKAREVMEKIGTRYVWWDWMCVPQGGKGRLRSLTEELKAVQGEEIGKQLHIYSQARKSIVWLHSTNWDESSALKSIICLPRPDNIPQERDEIWKYITQAESLLKTARNDEWWLQSGWTLQEGALLNSTRLIDGNGTTFSSPDLRHSIHDDKVARVDDIGDPVTYLAHHLAGTYFIQLEGHDPDRSRPVLEKFASSLPKDPETALKLRRLVKSFTRSGLVGYSQFSPLYILAGKQGRNFGRKEDSCWALVGALQLEGMPVKYDIDMDVIKGILLKALVKKYQCMMLNLPFPELQFEDEAEKGATRGFKWIDISEGALLPVSLFLVKESVDPQVDETTLPILEFSTALTLKSREKTFSILHGYLKDLEWFCHYRQDEDGLRIVNPVTIEDTERSHMQELWLVPISRVEPRDDVTGRRCLLILDYKPASPAGNLALGTFGGQIDVWGTAFSNVDVEEMTLNPS</sequence>
<comment type="caution">
    <text evidence="2">The sequence shown here is derived from an EMBL/GenBank/DDBJ whole genome shotgun (WGS) entry which is preliminary data.</text>
</comment>
<dbReference type="EMBL" id="JAAGWQ010000299">
    <property type="protein sequence ID" value="KAF5657159.1"/>
    <property type="molecule type" value="Genomic_DNA"/>
</dbReference>
<dbReference type="Proteomes" id="UP000567885">
    <property type="component" value="Unassembled WGS sequence"/>
</dbReference>
<gene>
    <name evidence="2" type="ORF">FHETE_10609</name>
</gene>
<dbReference type="InterPro" id="IPR010730">
    <property type="entry name" value="HET"/>
</dbReference>
<dbReference type="OrthoDB" id="2157530at2759"/>